<dbReference type="OrthoDB" id="9799147at2"/>
<name>Q029I3_SOLUE</name>
<dbReference type="InterPro" id="IPR016181">
    <property type="entry name" value="Acyl_CoA_acyltransferase"/>
</dbReference>
<comment type="catalytic activity">
    <reaction evidence="5">
        <text>glycyl-tRNA(Gly) + acetyl-CoA = N-acetylglycyl-tRNA(Gly) + CoA + H(+)</text>
        <dbReference type="Rhea" id="RHEA:81867"/>
        <dbReference type="Rhea" id="RHEA-COMP:9683"/>
        <dbReference type="Rhea" id="RHEA-COMP:19766"/>
        <dbReference type="ChEBI" id="CHEBI:15378"/>
        <dbReference type="ChEBI" id="CHEBI:57287"/>
        <dbReference type="ChEBI" id="CHEBI:57288"/>
        <dbReference type="ChEBI" id="CHEBI:78522"/>
        <dbReference type="ChEBI" id="CHEBI:232036"/>
    </reaction>
</comment>
<organism evidence="7">
    <name type="scientific">Solibacter usitatus (strain Ellin6076)</name>
    <dbReference type="NCBI Taxonomy" id="234267"/>
    <lineage>
        <taxon>Bacteria</taxon>
        <taxon>Pseudomonadati</taxon>
        <taxon>Acidobacteriota</taxon>
        <taxon>Terriglobia</taxon>
        <taxon>Bryobacterales</taxon>
        <taxon>Solibacteraceae</taxon>
        <taxon>Candidatus Solibacter</taxon>
    </lineage>
</organism>
<sequence length="167" mass="18671">MSSETLYIEKLRREHDLSSFDCGNGTLTAWLQKFAWLNQQADSAKTYVAVRGKRIGGYYALTAGSVHKDESPERIAKGLANHPVGVVLLARLAVDRSEQGRGLGKALLFDALQRIEEAADIVGVRAVMVHAIDEAARKFYEYFEFDPSPMDPFTLMLLLKDVRKALR</sequence>
<dbReference type="eggNOG" id="COG0454">
    <property type="taxonomic scope" value="Bacteria"/>
</dbReference>
<evidence type="ECO:0000256" key="3">
    <source>
        <dbReference type="ARBA" id="ARBA00022679"/>
    </source>
</evidence>
<reference evidence="7" key="1">
    <citation type="submission" date="2006-10" db="EMBL/GenBank/DDBJ databases">
        <title>Complete sequence of Solibacter usitatus Ellin6076.</title>
        <authorList>
            <consortium name="US DOE Joint Genome Institute"/>
            <person name="Copeland A."/>
            <person name="Lucas S."/>
            <person name="Lapidus A."/>
            <person name="Barry K."/>
            <person name="Detter J.C."/>
            <person name="Glavina del Rio T."/>
            <person name="Hammon N."/>
            <person name="Israni S."/>
            <person name="Dalin E."/>
            <person name="Tice H."/>
            <person name="Pitluck S."/>
            <person name="Thompson L.S."/>
            <person name="Brettin T."/>
            <person name="Bruce D."/>
            <person name="Han C."/>
            <person name="Tapia R."/>
            <person name="Gilna P."/>
            <person name="Schmutz J."/>
            <person name="Larimer F."/>
            <person name="Land M."/>
            <person name="Hauser L."/>
            <person name="Kyrpides N."/>
            <person name="Mikhailova N."/>
            <person name="Janssen P.H."/>
            <person name="Kuske C.R."/>
            <person name="Richardson P."/>
        </authorList>
    </citation>
    <scope>NUCLEOTIDE SEQUENCE</scope>
    <source>
        <strain evidence="7">Ellin6076</strain>
    </source>
</reference>
<dbReference type="Gene3D" id="3.40.630.30">
    <property type="match status" value="1"/>
</dbReference>
<keyword evidence="4" id="KW-0012">Acyltransferase</keyword>
<dbReference type="Pfam" id="PF13673">
    <property type="entry name" value="Acetyltransf_10"/>
    <property type="match status" value="1"/>
</dbReference>
<dbReference type="KEGG" id="sus:Acid_1299"/>
<dbReference type="InParanoid" id="Q029I3"/>
<keyword evidence="2" id="KW-1277">Toxin-antitoxin system</keyword>
<accession>Q029I3</accession>
<dbReference type="InterPro" id="IPR000182">
    <property type="entry name" value="GNAT_dom"/>
</dbReference>
<dbReference type="SUPFAM" id="SSF55729">
    <property type="entry name" value="Acyl-CoA N-acyltransferases (Nat)"/>
    <property type="match status" value="1"/>
</dbReference>
<keyword evidence="1" id="KW-0678">Repressor</keyword>
<dbReference type="EMBL" id="CP000473">
    <property type="protein sequence ID" value="ABJ82293.1"/>
    <property type="molecule type" value="Genomic_DNA"/>
</dbReference>
<protein>
    <submittedName>
        <fullName evidence="7">GCN5-related N-acetyltransferase</fullName>
    </submittedName>
</protein>
<evidence type="ECO:0000313" key="7">
    <source>
        <dbReference type="EMBL" id="ABJ82293.1"/>
    </source>
</evidence>
<dbReference type="CDD" id="cd04301">
    <property type="entry name" value="NAT_SF"/>
    <property type="match status" value="1"/>
</dbReference>
<evidence type="ECO:0000256" key="5">
    <source>
        <dbReference type="ARBA" id="ARBA00049880"/>
    </source>
</evidence>
<evidence type="ECO:0000256" key="2">
    <source>
        <dbReference type="ARBA" id="ARBA00022649"/>
    </source>
</evidence>
<keyword evidence="3 7" id="KW-0808">Transferase</keyword>
<dbReference type="AlphaFoldDB" id="Q029I3"/>
<dbReference type="PROSITE" id="PS51186">
    <property type="entry name" value="GNAT"/>
    <property type="match status" value="1"/>
</dbReference>
<dbReference type="PANTHER" id="PTHR36449:SF1">
    <property type="entry name" value="ACETYLTRANSFERASE"/>
    <property type="match status" value="1"/>
</dbReference>
<evidence type="ECO:0000259" key="6">
    <source>
        <dbReference type="PROSITE" id="PS51186"/>
    </source>
</evidence>
<dbReference type="HOGENOM" id="CLU_101288_0_0_0"/>
<gene>
    <name evidence="7" type="ordered locus">Acid_1299</name>
</gene>
<dbReference type="PANTHER" id="PTHR36449">
    <property type="entry name" value="ACETYLTRANSFERASE-RELATED"/>
    <property type="match status" value="1"/>
</dbReference>
<dbReference type="GO" id="GO:0016747">
    <property type="term" value="F:acyltransferase activity, transferring groups other than amino-acyl groups"/>
    <property type="evidence" value="ECO:0007669"/>
    <property type="project" value="InterPro"/>
</dbReference>
<dbReference type="STRING" id="234267.Acid_1299"/>
<proteinExistence type="predicted"/>
<evidence type="ECO:0000256" key="1">
    <source>
        <dbReference type="ARBA" id="ARBA00022491"/>
    </source>
</evidence>
<feature type="domain" description="N-acetyltransferase" evidence="6">
    <location>
        <begin position="6"/>
        <end position="161"/>
    </location>
</feature>
<evidence type="ECO:0000256" key="4">
    <source>
        <dbReference type="ARBA" id="ARBA00023315"/>
    </source>
</evidence>